<dbReference type="InterPro" id="IPR057670">
    <property type="entry name" value="SH3_retrovirus"/>
</dbReference>
<dbReference type="Pfam" id="PF25597">
    <property type="entry name" value="SH3_retrovirus"/>
    <property type="match status" value="1"/>
</dbReference>
<name>W1PL40_AMBTC</name>
<dbReference type="AlphaFoldDB" id="W1PL40"/>
<proteinExistence type="predicted"/>
<protein>
    <recommendedName>
        <fullName evidence="1">Retroviral polymerase SH3-like domain-containing protein</fullName>
    </recommendedName>
</protein>
<keyword evidence="3" id="KW-1185">Reference proteome</keyword>
<dbReference type="EMBL" id="KI393609">
    <property type="protein sequence ID" value="ERN07850.1"/>
    <property type="molecule type" value="Genomic_DNA"/>
</dbReference>
<evidence type="ECO:0000313" key="3">
    <source>
        <dbReference type="Proteomes" id="UP000017836"/>
    </source>
</evidence>
<evidence type="ECO:0000313" key="2">
    <source>
        <dbReference type="EMBL" id="ERN07850.1"/>
    </source>
</evidence>
<dbReference type="Gramene" id="ERN07850">
    <property type="protein sequence ID" value="ERN07850"/>
    <property type="gene ID" value="AMTR_s00012p00203480"/>
</dbReference>
<dbReference type="HOGENOM" id="CLU_2174355_0_0_1"/>
<sequence>MCVFVGYAEHSKAYRFLDLESNVVIEFKEAEFFEYTFISEQDNEYEARHCKRKVGEHENPNICRDRAPKDATFEHIWRSPTARLELRDILGLLDTADSRTWAGCKRLAST</sequence>
<dbReference type="Proteomes" id="UP000017836">
    <property type="component" value="Unassembled WGS sequence"/>
</dbReference>
<gene>
    <name evidence="2" type="ORF">AMTR_s00012p00203480</name>
</gene>
<feature type="domain" description="Retroviral polymerase SH3-like" evidence="1">
    <location>
        <begin position="2"/>
        <end position="42"/>
    </location>
</feature>
<evidence type="ECO:0000259" key="1">
    <source>
        <dbReference type="Pfam" id="PF25597"/>
    </source>
</evidence>
<reference evidence="3" key="1">
    <citation type="journal article" date="2013" name="Science">
        <title>The Amborella genome and the evolution of flowering plants.</title>
        <authorList>
            <consortium name="Amborella Genome Project"/>
        </authorList>
    </citation>
    <scope>NUCLEOTIDE SEQUENCE [LARGE SCALE GENOMIC DNA]</scope>
</reference>
<organism evidence="2 3">
    <name type="scientific">Amborella trichopoda</name>
    <dbReference type="NCBI Taxonomy" id="13333"/>
    <lineage>
        <taxon>Eukaryota</taxon>
        <taxon>Viridiplantae</taxon>
        <taxon>Streptophyta</taxon>
        <taxon>Embryophyta</taxon>
        <taxon>Tracheophyta</taxon>
        <taxon>Spermatophyta</taxon>
        <taxon>Magnoliopsida</taxon>
        <taxon>Amborellales</taxon>
        <taxon>Amborellaceae</taxon>
        <taxon>Amborella</taxon>
    </lineage>
</organism>
<accession>W1PL40</accession>